<dbReference type="AlphaFoldDB" id="A0A7N1A0R9"/>
<keyword evidence="3" id="KW-1185">Reference proteome</keyword>
<evidence type="ECO:0000313" key="3">
    <source>
        <dbReference type="Proteomes" id="UP000594263"/>
    </source>
</evidence>
<name>A0A7N1A0R9_KALFE</name>
<feature type="region of interest" description="Disordered" evidence="1">
    <location>
        <begin position="1"/>
        <end position="67"/>
    </location>
</feature>
<reference evidence="2" key="1">
    <citation type="submission" date="2021-01" db="UniProtKB">
        <authorList>
            <consortium name="EnsemblPlants"/>
        </authorList>
    </citation>
    <scope>IDENTIFICATION</scope>
</reference>
<dbReference type="PANTHER" id="PTHR33095:SF127">
    <property type="entry name" value="OS05G0578100 PROTEIN"/>
    <property type="match status" value="1"/>
</dbReference>
<dbReference type="Gramene" id="Kaladp0058s0345.1.v1.1">
    <property type="protein sequence ID" value="Kaladp0058s0345.1.v1.1.CDS.1"/>
    <property type="gene ID" value="Kaladp0058s0345.v1.1"/>
</dbReference>
<dbReference type="OMA" id="EAGHMEA"/>
<protein>
    <submittedName>
        <fullName evidence="2">Uncharacterized protein</fullName>
    </submittedName>
</protein>
<feature type="compositionally biased region" description="Polar residues" evidence="1">
    <location>
        <begin position="1"/>
        <end position="10"/>
    </location>
</feature>
<organism evidence="2 3">
    <name type="scientific">Kalanchoe fedtschenkoi</name>
    <name type="common">Lavender scallops</name>
    <name type="synonym">South American air plant</name>
    <dbReference type="NCBI Taxonomy" id="63787"/>
    <lineage>
        <taxon>Eukaryota</taxon>
        <taxon>Viridiplantae</taxon>
        <taxon>Streptophyta</taxon>
        <taxon>Embryophyta</taxon>
        <taxon>Tracheophyta</taxon>
        <taxon>Spermatophyta</taxon>
        <taxon>Magnoliopsida</taxon>
        <taxon>eudicotyledons</taxon>
        <taxon>Gunneridae</taxon>
        <taxon>Pentapetalae</taxon>
        <taxon>Saxifragales</taxon>
        <taxon>Crassulaceae</taxon>
        <taxon>Kalanchoe</taxon>
    </lineage>
</organism>
<feature type="compositionally biased region" description="Acidic residues" evidence="1">
    <location>
        <begin position="15"/>
        <end position="24"/>
    </location>
</feature>
<dbReference type="PANTHER" id="PTHR33095">
    <property type="entry name" value="OS07G0619500 PROTEIN"/>
    <property type="match status" value="1"/>
</dbReference>
<evidence type="ECO:0000313" key="2">
    <source>
        <dbReference type="EnsemblPlants" id="Kaladp0058s0345.1.v1.1.CDS.1"/>
    </source>
</evidence>
<feature type="compositionally biased region" description="Basic and acidic residues" evidence="1">
    <location>
        <begin position="45"/>
        <end position="58"/>
    </location>
</feature>
<proteinExistence type="predicted"/>
<sequence>MRIELTSGSPSFEEVTSDSPDDDLQIIGSSEPILGGESPIAGMTEAKKSEPGDEREHEDSDDDDDDFEFTFEGIDRESDWYDRSGEIFPIFDRRLLSEAEARAVEAGHMEAARSALGNLFVVDDRDHDAAAELDGAAPESYCVWTPGISPRASPARCKKSRSTGTTAARRWGVSLRELLIRRSRSDGNGRGKFVRFGSRRRTSESGVETAAEKEAVGVKKAVVRGGGEKRRETYLPYKQAIVGFGFFPRVNGFGGVNGNRPPF</sequence>
<dbReference type="Pfam" id="PF07816">
    <property type="entry name" value="DUF1645"/>
    <property type="match status" value="1"/>
</dbReference>
<dbReference type="Proteomes" id="UP000594263">
    <property type="component" value="Unplaced"/>
</dbReference>
<accession>A0A7N1A0R9</accession>
<dbReference type="InterPro" id="IPR012442">
    <property type="entry name" value="DUF1645_plant"/>
</dbReference>
<dbReference type="EnsemblPlants" id="Kaladp0058s0345.1.v1.1">
    <property type="protein sequence ID" value="Kaladp0058s0345.1.v1.1.CDS.1"/>
    <property type="gene ID" value="Kaladp0058s0345.v1.1"/>
</dbReference>
<evidence type="ECO:0000256" key="1">
    <source>
        <dbReference type="SAM" id="MobiDB-lite"/>
    </source>
</evidence>